<gene>
    <name evidence="2" type="ORF">LV83_02694</name>
</gene>
<evidence type="ECO:0000313" key="2">
    <source>
        <dbReference type="EMBL" id="RAI88394.1"/>
    </source>
</evidence>
<accession>A0A327PB06</accession>
<name>A0A327PB06_9BACT</name>
<keyword evidence="1" id="KW-1133">Transmembrane helix</keyword>
<comment type="caution">
    <text evidence="2">The sequence shown here is derived from an EMBL/GenBank/DDBJ whole genome shotgun (WGS) entry which is preliminary data.</text>
</comment>
<keyword evidence="1" id="KW-0812">Transmembrane</keyword>
<dbReference type="EMBL" id="QLLK01000007">
    <property type="protein sequence ID" value="RAI88394.1"/>
    <property type="molecule type" value="Genomic_DNA"/>
</dbReference>
<dbReference type="AlphaFoldDB" id="A0A327PB06"/>
<evidence type="ECO:0008006" key="4">
    <source>
        <dbReference type="Google" id="ProtNLM"/>
    </source>
</evidence>
<organism evidence="2 3">
    <name type="scientific">Algoriphagus yeomjeoni</name>
    <dbReference type="NCBI Taxonomy" id="291403"/>
    <lineage>
        <taxon>Bacteria</taxon>
        <taxon>Pseudomonadati</taxon>
        <taxon>Bacteroidota</taxon>
        <taxon>Cytophagia</taxon>
        <taxon>Cytophagales</taxon>
        <taxon>Cyclobacteriaceae</taxon>
        <taxon>Algoriphagus</taxon>
    </lineage>
</organism>
<proteinExistence type="predicted"/>
<evidence type="ECO:0000313" key="3">
    <source>
        <dbReference type="Proteomes" id="UP000249610"/>
    </source>
</evidence>
<evidence type="ECO:0000256" key="1">
    <source>
        <dbReference type="SAM" id="Phobius"/>
    </source>
</evidence>
<protein>
    <recommendedName>
        <fullName evidence="4">Outer membrane protein with beta-barrel domain</fullName>
    </recommendedName>
</protein>
<sequence length="253" mass="29243">MCENENLFYCLFIFMNYRPQLIFICLLFSPIVTWSQEFKVGMGIVSGEEKFNNSLIEIDTLSVYEGNLRAEEPRLMLYVQYAHSCGSRFKGTIGAQYYKSYASIFVTTPIEGVPIDSKKVTSLRSNNFEFPIGGSLNLFDINLLKFNLIAGIVPVFSFSSSPHFDEIPDGIDWTQEIVDALNAVETIPKKYHTNYLYGFSLEYWRMGLAFTRNHNFSSISNDYILYGESYSFERKTISNRVTLYYTLVRNNQR</sequence>
<keyword evidence="1" id="KW-0472">Membrane</keyword>
<feature type="transmembrane region" description="Helical" evidence="1">
    <location>
        <begin position="6"/>
        <end position="29"/>
    </location>
</feature>
<keyword evidence="3" id="KW-1185">Reference proteome</keyword>
<reference evidence="2 3" key="1">
    <citation type="submission" date="2018-06" db="EMBL/GenBank/DDBJ databases">
        <title>Genomic Encyclopedia of Archaeal and Bacterial Type Strains, Phase II (KMG-II): from individual species to whole genera.</title>
        <authorList>
            <person name="Goeker M."/>
        </authorList>
    </citation>
    <scope>NUCLEOTIDE SEQUENCE [LARGE SCALE GENOMIC DNA]</scope>
    <source>
        <strain evidence="2 3">DSM 23446</strain>
    </source>
</reference>
<dbReference type="Proteomes" id="UP000249610">
    <property type="component" value="Unassembled WGS sequence"/>
</dbReference>